<gene>
    <name evidence="2" type="ORF">J2Z65_003317</name>
</gene>
<organism evidence="2 3">
    <name type="scientific">Paenibacillus aceris</name>
    <dbReference type="NCBI Taxonomy" id="869555"/>
    <lineage>
        <taxon>Bacteria</taxon>
        <taxon>Bacillati</taxon>
        <taxon>Bacillota</taxon>
        <taxon>Bacilli</taxon>
        <taxon>Bacillales</taxon>
        <taxon>Paenibacillaceae</taxon>
        <taxon>Paenibacillus</taxon>
    </lineage>
</organism>
<evidence type="ECO:0000313" key="2">
    <source>
        <dbReference type="EMBL" id="MBP1964094.1"/>
    </source>
</evidence>
<keyword evidence="1" id="KW-0472">Membrane</keyword>
<proteinExistence type="predicted"/>
<dbReference type="Proteomes" id="UP001519344">
    <property type="component" value="Unassembled WGS sequence"/>
</dbReference>
<keyword evidence="3" id="KW-1185">Reference proteome</keyword>
<name>A0ABS4HZL7_9BACL</name>
<evidence type="ECO:0000313" key="3">
    <source>
        <dbReference type="Proteomes" id="UP001519344"/>
    </source>
</evidence>
<keyword evidence="1" id="KW-0812">Transmembrane</keyword>
<feature type="transmembrane region" description="Helical" evidence="1">
    <location>
        <begin position="32"/>
        <end position="50"/>
    </location>
</feature>
<accession>A0ABS4HZL7</accession>
<protein>
    <submittedName>
        <fullName evidence="2">Uncharacterized protein</fullName>
    </submittedName>
</protein>
<evidence type="ECO:0000256" key="1">
    <source>
        <dbReference type="SAM" id="Phobius"/>
    </source>
</evidence>
<dbReference type="EMBL" id="JAGGKV010000008">
    <property type="protein sequence ID" value="MBP1964094.1"/>
    <property type="molecule type" value="Genomic_DNA"/>
</dbReference>
<keyword evidence="1" id="KW-1133">Transmembrane helix</keyword>
<dbReference type="RefSeq" id="WP_167059599.1">
    <property type="nucleotide sequence ID" value="NZ_JAAOZR010000023.1"/>
</dbReference>
<comment type="caution">
    <text evidence="2">The sequence shown here is derived from an EMBL/GenBank/DDBJ whole genome shotgun (WGS) entry which is preliminary data.</text>
</comment>
<sequence length="98" mass="10696">MAAKINPGFVAFIASGFASGFALTVAGTAINVSNAAPIIYFNALFALIIVKNLQRLNLLSGFIIQHVEFIFRETRLGNVREKIGKQLGRFSGIDTMEY</sequence>
<reference evidence="2 3" key="1">
    <citation type="submission" date="2021-03" db="EMBL/GenBank/DDBJ databases">
        <title>Genomic Encyclopedia of Type Strains, Phase IV (KMG-IV): sequencing the most valuable type-strain genomes for metagenomic binning, comparative biology and taxonomic classification.</title>
        <authorList>
            <person name="Goeker M."/>
        </authorList>
    </citation>
    <scope>NUCLEOTIDE SEQUENCE [LARGE SCALE GENOMIC DNA]</scope>
    <source>
        <strain evidence="2 3">DSM 24950</strain>
    </source>
</reference>